<dbReference type="EMBL" id="ACPB03015527">
    <property type="status" value="NOT_ANNOTATED_CDS"/>
    <property type="molecule type" value="Genomic_DNA"/>
</dbReference>
<keyword evidence="2" id="KW-0862">Zinc</keyword>
<dbReference type="InterPro" id="IPR013083">
    <property type="entry name" value="Znf_RING/FYVE/PHD"/>
</dbReference>
<name>T1I0R6_RHOPR</name>
<dbReference type="RefSeq" id="XP_073996866.1">
    <property type="nucleotide sequence ID" value="XM_074140765.1"/>
</dbReference>
<dbReference type="RefSeq" id="XP_073996865.1">
    <property type="nucleotide sequence ID" value="XM_074140764.1"/>
</dbReference>
<reference evidence="4" key="1">
    <citation type="submission" date="2015-05" db="UniProtKB">
        <authorList>
            <consortium name="EnsemblMetazoa"/>
        </authorList>
    </citation>
    <scope>IDENTIFICATION</scope>
</reference>
<dbReference type="EnsemblMetazoa" id="RPRC009886-RA">
    <property type="protein sequence ID" value="RPRC009886-PA"/>
    <property type="gene ID" value="RPRC009886"/>
</dbReference>
<dbReference type="PROSITE" id="PS50089">
    <property type="entry name" value="ZF_RING_2"/>
    <property type="match status" value="1"/>
</dbReference>
<keyword evidence="1" id="KW-0479">Metal-binding</keyword>
<feature type="region of interest" description="Disordered" evidence="3">
    <location>
        <begin position="155"/>
        <end position="205"/>
    </location>
</feature>
<feature type="region of interest" description="Disordered" evidence="3">
    <location>
        <begin position="60"/>
        <end position="79"/>
    </location>
</feature>
<dbReference type="AlphaFoldDB" id="T1I0R6"/>
<evidence type="ECO:0000313" key="4">
    <source>
        <dbReference type="EnsemblMetazoa" id="RPRC009886-PA"/>
    </source>
</evidence>
<dbReference type="InterPro" id="IPR001841">
    <property type="entry name" value="Znf_RING"/>
</dbReference>
<keyword evidence="5" id="KW-1185">Reference proteome</keyword>
<dbReference type="Gene3D" id="3.30.40.10">
    <property type="entry name" value="Zinc/RING finger domain, C3HC4 (zinc finger)"/>
    <property type="match status" value="1"/>
</dbReference>
<keyword evidence="1" id="KW-0863">Zinc-finger</keyword>
<evidence type="ECO:0000256" key="1">
    <source>
        <dbReference type="ARBA" id="ARBA00022771"/>
    </source>
</evidence>
<dbReference type="SMART" id="SM00184">
    <property type="entry name" value="RING"/>
    <property type="match status" value="1"/>
</dbReference>
<dbReference type="Pfam" id="PF13920">
    <property type="entry name" value="zf-C3HC4_3"/>
    <property type="match status" value="1"/>
</dbReference>
<dbReference type="RefSeq" id="XP_073996864.1">
    <property type="nucleotide sequence ID" value="XM_074140763.1"/>
</dbReference>
<proteinExistence type="predicted"/>
<dbReference type="GeneID" id="141460593"/>
<dbReference type="SUPFAM" id="SSF57850">
    <property type="entry name" value="RING/U-box"/>
    <property type="match status" value="1"/>
</dbReference>
<dbReference type="RefSeq" id="XP_073996863.1">
    <property type="nucleotide sequence ID" value="XM_074140762.1"/>
</dbReference>
<dbReference type="GO" id="GO:0008270">
    <property type="term" value="F:zinc ion binding"/>
    <property type="evidence" value="ECO:0007669"/>
    <property type="project" value="UniProtKB-KW"/>
</dbReference>
<dbReference type="InParanoid" id="T1I0R6"/>
<accession>T1I0R6</accession>
<evidence type="ECO:0000313" key="5">
    <source>
        <dbReference type="Proteomes" id="UP000015103"/>
    </source>
</evidence>
<feature type="compositionally biased region" description="Low complexity" evidence="3">
    <location>
        <begin position="164"/>
        <end position="177"/>
    </location>
</feature>
<evidence type="ECO:0000256" key="2">
    <source>
        <dbReference type="ARBA" id="ARBA00022833"/>
    </source>
</evidence>
<sequence>MNIMNDDVIKNDEIRFDNSVSDEINFLVENKIIPTENNNDAKNNHDENEEIDQLQLEEKNVEDFEESGSSSNINTGQSEEMMTSLVVEESSTVEEKAVQTDVNGDVPAAITVVQTYADQEMQTTNIEEVDEVTETIYDRETVGVGQDTIFILSSQIEQSDSESRTTSRSRSPTYRIRTPSRRERSRRRAEVPRGGFSEELPEEEQELVNGDFEKITTETVSRKMSRTWRLVPKYKRLTLSEAAKQEADLYYSFVQETNPEKVEAAGPEDHSCQICIKNKATRIVMPCGHQCLCYDCAKSIAFTRTMVASVRQPKRCPLCMAAIAKIMRVI</sequence>
<organism evidence="4 5">
    <name type="scientific">Rhodnius prolixus</name>
    <name type="common">Triatomid bug</name>
    <dbReference type="NCBI Taxonomy" id="13249"/>
    <lineage>
        <taxon>Eukaryota</taxon>
        <taxon>Metazoa</taxon>
        <taxon>Ecdysozoa</taxon>
        <taxon>Arthropoda</taxon>
        <taxon>Hexapoda</taxon>
        <taxon>Insecta</taxon>
        <taxon>Pterygota</taxon>
        <taxon>Neoptera</taxon>
        <taxon>Paraneoptera</taxon>
        <taxon>Hemiptera</taxon>
        <taxon>Heteroptera</taxon>
        <taxon>Panheteroptera</taxon>
        <taxon>Cimicomorpha</taxon>
        <taxon>Reduviidae</taxon>
        <taxon>Triatominae</taxon>
        <taxon>Rhodnius</taxon>
    </lineage>
</organism>
<evidence type="ECO:0000256" key="3">
    <source>
        <dbReference type="SAM" id="MobiDB-lite"/>
    </source>
</evidence>
<dbReference type="VEuPathDB" id="VectorBase:RPRC009886"/>
<feature type="compositionally biased region" description="Polar residues" evidence="3">
    <location>
        <begin position="67"/>
        <end position="79"/>
    </location>
</feature>
<dbReference type="Proteomes" id="UP000015103">
    <property type="component" value="Unassembled WGS sequence"/>
</dbReference>
<protein>
    <submittedName>
        <fullName evidence="4">RING-type domain-containing protein</fullName>
    </submittedName>
</protein>
<dbReference type="HOGENOM" id="CLU_060013_0_0_1"/>
<dbReference type="CDD" id="cd16649">
    <property type="entry name" value="mRING-HC-C3HC5_CGRF1-like"/>
    <property type="match status" value="1"/>
</dbReference>